<evidence type="ECO:0000256" key="1">
    <source>
        <dbReference type="SAM" id="MobiDB-lite"/>
    </source>
</evidence>
<keyword evidence="3" id="KW-1185">Reference proteome</keyword>
<dbReference type="Proteomes" id="UP001562425">
    <property type="component" value="Unassembled WGS sequence"/>
</dbReference>
<sequence length="165" mass="18025">MIRERGYRYSARDCDEESVCFLLTIRSNKPPPGVPKVNHGGQSPAAGCGSVSPFQRRTNDGGGTSVASGSSANRFKSGAEEDGVRKGRHRRSNREVTPCECDAGGGVKKQDEEERQDWPPVSRWRHRSGGIDVKLVLAITVLIGVIDYSEGNFLSRILFSMKSLS</sequence>
<dbReference type="AlphaFoldDB" id="A0ABD1D3V7"/>
<organism evidence="2 3">
    <name type="scientific">Culex pipiens pipiens</name>
    <name type="common">Northern house mosquito</name>
    <dbReference type="NCBI Taxonomy" id="38569"/>
    <lineage>
        <taxon>Eukaryota</taxon>
        <taxon>Metazoa</taxon>
        <taxon>Ecdysozoa</taxon>
        <taxon>Arthropoda</taxon>
        <taxon>Hexapoda</taxon>
        <taxon>Insecta</taxon>
        <taxon>Pterygota</taxon>
        <taxon>Neoptera</taxon>
        <taxon>Endopterygota</taxon>
        <taxon>Diptera</taxon>
        <taxon>Nematocera</taxon>
        <taxon>Culicoidea</taxon>
        <taxon>Culicidae</taxon>
        <taxon>Culicinae</taxon>
        <taxon>Culicini</taxon>
        <taxon>Culex</taxon>
        <taxon>Culex</taxon>
    </lineage>
</organism>
<dbReference type="EMBL" id="JBEHCU010007674">
    <property type="protein sequence ID" value="KAL1394291.1"/>
    <property type="molecule type" value="Genomic_DNA"/>
</dbReference>
<name>A0ABD1D3V7_CULPP</name>
<reference evidence="2 3" key="1">
    <citation type="submission" date="2024-05" db="EMBL/GenBank/DDBJ databases">
        <title>Culex pipiens pipiens assembly and annotation.</title>
        <authorList>
            <person name="Alout H."/>
            <person name="Durand T."/>
        </authorList>
    </citation>
    <scope>NUCLEOTIDE SEQUENCE [LARGE SCALE GENOMIC DNA]</scope>
    <source>
        <strain evidence="2">HA-2024</strain>
        <tissue evidence="2">Whole body</tissue>
    </source>
</reference>
<gene>
    <name evidence="2" type="ORF">pipiens_012058</name>
</gene>
<evidence type="ECO:0000313" key="2">
    <source>
        <dbReference type="EMBL" id="KAL1394291.1"/>
    </source>
</evidence>
<accession>A0ABD1D3V7</accession>
<proteinExistence type="predicted"/>
<feature type="region of interest" description="Disordered" evidence="1">
    <location>
        <begin position="26"/>
        <end position="124"/>
    </location>
</feature>
<evidence type="ECO:0000313" key="3">
    <source>
        <dbReference type="Proteomes" id="UP001562425"/>
    </source>
</evidence>
<protein>
    <submittedName>
        <fullName evidence="2">Uncharacterized protein</fullName>
    </submittedName>
</protein>
<comment type="caution">
    <text evidence="2">The sequence shown here is derived from an EMBL/GenBank/DDBJ whole genome shotgun (WGS) entry which is preliminary data.</text>
</comment>